<keyword evidence="2" id="KW-0238">DNA-binding</keyword>
<dbReference type="GO" id="GO:0003677">
    <property type="term" value="F:DNA binding"/>
    <property type="evidence" value="ECO:0007669"/>
    <property type="project" value="UniProtKB-KW"/>
</dbReference>
<dbReference type="Pfam" id="PF07729">
    <property type="entry name" value="FCD"/>
    <property type="match status" value="1"/>
</dbReference>
<dbReference type="InterPro" id="IPR011711">
    <property type="entry name" value="GntR_C"/>
</dbReference>
<keyword evidence="3" id="KW-0804">Transcription</keyword>
<reference evidence="6" key="1">
    <citation type="submission" date="2018-07" db="EMBL/GenBank/DDBJ databases">
        <title>Genome sequencing of Paracoccus sp. SC2-6.</title>
        <authorList>
            <person name="Heo J."/>
            <person name="Kim S.-J."/>
            <person name="Kwon S.-W."/>
        </authorList>
    </citation>
    <scope>NUCLEOTIDE SEQUENCE [LARGE SCALE GENOMIC DNA]</scope>
    <source>
        <strain evidence="6">SC2-6</strain>
    </source>
</reference>
<evidence type="ECO:0000256" key="2">
    <source>
        <dbReference type="ARBA" id="ARBA00023125"/>
    </source>
</evidence>
<dbReference type="OrthoDB" id="8155773at2"/>
<evidence type="ECO:0000256" key="1">
    <source>
        <dbReference type="ARBA" id="ARBA00023015"/>
    </source>
</evidence>
<proteinExistence type="predicted"/>
<feature type="domain" description="HTH gntR-type" evidence="4">
    <location>
        <begin position="28"/>
        <end position="95"/>
    </location>
</feature>
<gene>
    <name evidence="5" type="ORF">DRW48_13390</name>
</gene>
<dbReference type="PROSITE" id="PS50949">
    <property type="entry name" value="HTH_GNTR"/>
    <property type="match status" value="1"/>
</dbReference>
<keyword evidence="1" id="KW-0805">Transcription regulation</keyword>
<dbReference type="Gene3D" id="1.10.10.10">
    <property type="entry name" value="Winged helix-like DNA-binding domain superfamily/Winged helix DNA-binding domain"/>
    <property type="match status" value="1"/>
</dbReference>
<dbReference type="Proteomes" id="UP000252023">
    <property type="component" value="Chromosome"/>
</dbReference>
<dbReference type="CDD" id="cd07377">
    <property type="entry name" value="WHTH_GntR"/>
    <property type="match status" value="1"/>
</dbReference>
<protein>
    <submittedName>
        <fullName evidence="5">GntR family transcriptional regulator</fullName>
    </submittedName>
</protein>
<dbReference type="SMART" id="SM00895">
    <property type="entry name" value="FCD"/>
    <property type="match status" value="1"/>
</dbReference>
<dbReference type="Pfam" id="PF00392">
    <property type="entry name" value="GntR"/>
    <property type="match status" value="1"/>
</dbReference>
<dbReference type="AlphaFoldDB" id="A0A344PMD6"/>
<dbReference type="GO" id="GO:0003700">
    <property type="term" value="F:DNA-binding transcription factor activity"/>
    <property type="evidence" value="ECO:0007669"/>
    <property type="project" value="InterPro"/>
</dbReference>
<name>A0A344PMD6_9RHOB</name>
<dbReference type="PANTHER" id="PTHR43537:SF24">
    <property type="entry name" value="GLUCONATE OPERON TRANSCRIPTIONAL REPRESSOR"/>
    <property type="match status" value="1"/>
</dbReference>
<dbReference type="Gene3D" id="1.20.120.530">
    <property type="entry name" value="GntR ligand-binding domain-like"/>
    <property type="match status" value="1"/>
</dbReference>
<dbReference type="SMART" id="SM00345">
    <property type="entry name" value="HTH_GNTR"/>
    <property type="match status" value="1"/>
</dbReference>
<evidence type="ECO:0000259" key="4">
    <source>
        <dbReference type="PROSITE" id="PS50949"/>
    </source>
</evidence>
<dbReference type="InterPro" id="IPR036388">
    <property type="entry name" value="WH-like_DNA-bd_sf"/>
</dbReference>
<dbReference type="InterPro" id="IPR008920">
    <property type="entry name" value="TF_FadR/GntR_C"/>
</dbReference>
<accession>A0A344PMD6</accession>
<dbReference type="KEGG" id="pars:DRW48_13390"/>
<evidence type="ECO:0000256" key="3">
    <source>
        <dbReference type="ARBA" id="ARBA00023163"/>
    </source>
</evidence>
<keyword evidence="6" id="KW-1185">Reference proteome</keyword>
<dbReference type="InterPro" id="IPR000524">
    <property type="entry name" value="Tscrpt_reg_HTH_GntR"/>
</dbReference>
<evidence type="ECO:0000313" key="6">
    <source>
        <dbReference type="Proteomes" id="UP000252023"/>
    </source>
</evidence>
<evidence type="ECO:0000313" key="5">
    <source>
        <dbReference type="EMBL" id="AXC50541.1"/>
    </source>
</evidence>
<organism evidence="5 6">
    <name type="scientific">Paracoccus suum</name>
    <dbReference type="NCBI Taxonomy" id="2259340"/>
    <lineage>
        <taxon>Bacteria</taxon>
        <taxon>Pseudomonadati</taxon>
        <taxon>Pseudomonadota</taxon>
        <taxon>Alphaproteobacteria</taxon>
        <taxon>Rhodobacterales</taxon>
        <taxon>Paracoccaceae</taxon>
        <taxon>Paracoccus</taxon>
    </lineage>
</organism>
<sequence>MRAVMSGKLATSKPQAGVAALRSIGTPVLVREQAYDGLRDAIVNGQLPPGTRLVERELCEALGVSRTSLREALRRLEAQRLIQVEGRRGPTVARLTRDQASQIYTLRKYLEGELFDRLARLTDPANLTELTAAFDSFHHAVNDQDVARAVEVMVEFYAVATRMPSVDVIEEVLSELTARVSYLRYRTMSRPGRMEQSLREIRAIVEAVAAGDPERARAAAVEHIDKAATIALKLLDN</sequence>
<dbReference type="PANTHER" id="PTHR43537">
    <property type="entry name" value="TRANSCRIPTIONAL REGULATOR, GNTR FAMILY"/>
    <property type="match status" value="1"/>
</dbReference>
<dbReference type="SUPFAM" id="SSF48008">
    <property type="entry name" value="GntR ligand-binding domain-like"/>
    <property type="match status" value="1"/>
</dbReference>
<dbReference type="InterPro" id="IPR036390">
    <property type="entry name" value="WH_DNA-bd_sf"/>
</dbReference>
<dbReference type="PRINTS" id="PR00035">
    <property type="entry name" value="HTHGNTR"/>
</dbReference>
<dbReference type="EMBL" id="CP030918">
    <property type="protein sequence ID" value="AXC50541.1"/>
    <property type="molecule type" value="Genomic_DNA"/>
</dbReference>
<dbReference type="SUPFAM" id="SSF46785">
    <property type="entry name" value="Winged helix' DNA-binding domain"/>
    <property type="match status" value="1"/>
</dbReference>